<keyword evidence="6" id="KW-0100">Branched-chain amino acid biosynthesis</keyword>
<dbReference type="InterPro" id="IPR002034">
    <property type="entry name" value="AIPM/Hcit_synth_CS"/>
</dbReference>
<evidence type="ECO:0000256" key="4">
    <source>
        <dbReference type="ARBA" id="ARBA00022679"/>
    </source>
</evidence>
<comment type="pathway">
    <text evidence="1">Amino-acid biosynthesis; L-leucine biosynthesis; L-leucine from 3-methyl-2-oxobutanoate: step 1/4.</text>
</comment>
<dbReference type="InterPro" id="IPR050073">
    <property type="entry name" value="2-IPM_HCS-like"/>
</dbReference>
<evidence type="ECO:0000256" key="3">
    <source>
        <dbReference type="ARBA" id="ARBA00022605"/>
    </source>
</evidence>
<keyword evidence="3" id="KW-0028">Amino-acid biosynthesis</keyword>
<dbReference type="PANTHER" id="PTHR10277:SF9">
    <property type="entry name" value="2-ISOPROPYLMALATE SYNTHASE 1, CHLOROPLASTIC-RELATED"/>
    <property type="match status" value="1"/>
</dbReference>
<evidence type="ECO:0000256" key="5">
    <source>
        <dbReference type="ARBA" id="ARBA00023211"/>
    </source>
</evidence>
<gene>
    <name evidence="8" type="ORF">Q7X28_03565</name>
</gene>
<organism evidence="8 9">
    <name type="scientific">Tsukamurella strandjordii</name>
    <dbReference type="NCBI Taxonomy" id="147577"/>
    <lineage>
        <taxon>Bacteria</taxon>
        <taxon>Bacillati</taxon>
        <taxon>Actinomycetota</taxon>
        <taxon>Actinomycetes</taxon>
        <taxon>Mycobacteriales</taxon>
        <taxon>Tsukamurellaceae</taxon>
        <taxon>Tsukamurella</taxon>
    </lineage>
</organism>
<dbReference type="Pfam" id="PF00682">
    <property type="entry name" value="HMGL-like"/>
    <property type="match status" value="1"/>
</dbReference>
<dbReference type="RefSeq" id="WP_305110297.1">
    <property type="nucleotide sequence ID" value="NZ_JAUTIX010000001.1"/>
</dbReference>
<dbReference type="PANTHER" id="PTHR10277">
    <property type="entry name" value="HOMOCITRATE SYNTHASE-RELATED"/>
    <property type="match status" value="1"/>
</dbReference>
<dbReference type="PROSITE" id="PS00816">
    <property type="entry name" value="AIPM_HOMOCIT_SYNTH_2"/>
    <property type="match status" value="1"/>
</dbReference>
<dbReference type="InterPro" id="IPR000891">
    <property type="entry name" value="PYR_CT"/>
</dbReference>
<keyword evidence="4" id="KW-0808">Transferase</keyword>
<dbReference type="EC" id="2.3.3.13" evidence="2"/>
<comment type="caution">
    <text evidence="8">The sequence shown here is derived from an EMBL/GenBank/DDBJ whole genome shotgun (WGS) entry which is preliminary data.</text>
</comment>
<dbReference type="EMBL" id="JAUTIX010000001">
    <property type="protein sequence ID" value="MDP0396996.1"/>
    <property type="molecule type" value="Genomic_DNA"/>
</dbReference>
<keyword evidence="9" id="KW-1185">Reference proteome</keyword>
<keyword evidence="5" id="KW-0464">Manganese</keyword>
<evidence type="ECO:0000256" key="6">
    <source>
        <dbReference type="ARBA" id="ARBA00023304"/>
    </source>
</evidence>
<protein>
    <recommendedName>
        <fullName evidence="2">2-isopropylmalate synthase</fullName>
        <ecNumber evidence="2">2.3.3.13</ecNumber>
    </recommendedName>
</protein>
<reference evidence="8" key="1">
    <citation type="submission" date="2023-08" db="EMBL/GenBank/DDBJ databases">
        <title>The draft genome of Tsukamurella strandjordii strain 050030.</title>
        <authorList>
            <person name="Zhao F."/>
            <person name="Feng Y."/>
            <person name="Zong Z."/>
        </authorList>
    </citation>
    <scope>NUCLEOTIDE SEQUENCE</scope>
    <source>
        <strain evidence="8">050030</strain>
    </source>
</reference>
<accession>A0AA90SPK4</accession>
<evidence type="ECO:0000256" key="1">
    <source>
        <dbReference type="ARBA" id="ARBA00004689"/>
    </source>
</evidence>
<dbReference type="Gene3D" id="3.20.20.70">
    <property type="entry name" value="Aldolase class I"/>
    <property type="match status" value="1"/>
</dbReference>
<sequence>MNGVVMSALSFPTGHQARYEDFEIKAISDETIREGGERAPFGAGDDRKLRLIEAITAAGVTDIDVGSGLEEARFVRSVLDSQHLMGRIPASAQFSFNLTLKTWEPLIATLERDLPLEYRDRIYVSLGMIEIDSQQHLFERVVDRLRGIGIRRFRSSLLNAFSTTVDEHEYQHLMAQIDRCRAQGIELIRINDSVGTLVPDTTAILAANLVRDNPDITFYLHGHNDFGIGTANSLTSVFHGFQMVEGGVAGVGNRAGLPEIESIAAIFQRNSITVADGELDLGGLAHAARLAEHTYLAAPDPYRAVSGFLVQNENAGIVNVPDYLGVSRDVDYFINKIGLFPTYIKQILIESGMNELTASDPALVDAVYQRLSARMDALYDRKRDEYDELAARIRGLYDDMIRLEDVPLAALDVLATRGQQITGASTAERVPA</sequence>
<dbReference type="SUPFAM" id="SSF51569">
    <property type="entry name" value="Aldolase"/>
    <property type="match status" value="1"/>
</dbReference>
<dbReference type="InterPro" id="IPR013785">
    <property type="entry name" value="Aldolase_TIM"/>
</dbReference>
<evidence type="ECO:0000313" key="9">
    <source>
        <dbReference type="Proteomes" id="UP001178281"/>
    </source>
</evidence>
<evidence type="ECO:0000256" key="2">
    <source>
        <dbReference type="ARBA" id="ARBA00012973"/>
    </source>
</evidence>
<dbReference type="GO" id="GO:0009098">
    <property type="term" value="P:L-leucine biosynthetic process"/>
    <property type="evidence" value="ECO:0007669"/>
    <property type="project" value="TreeGrafter"/>
</dbReference>
<dbReference type="GO" id="GO:0003852">
    <property type="term" value="F:2-isopropylmalate synthase activity"/>
    <property type="evidence" value="ECO:0007669"/>
    <property type="project" value="UniProtKB-EC"/>
</dbReference>
<dbReference type="Proteomes" id="UP001178281">
    <property type="component" value="Unassembled WGS sequence"/>
</dbReference>
<proteinExistence type="predicted"/>
<dbReference type="AlphaFoldDB" id="A0AA90SPK4"/>
<name>A0AA90SPK4_9ACTN</name>
<dbReference type="PROSITE" id="PS50991">
    <property type="entry name" value="PYR_CT"/>
    <property type="match status" value="1"/>
</dbReference>
<evidence type="ECO:0000313" key="8">
    <source>
        <dbReference type="EMBL" id="MDP0396996.1"/>
    </source>
</evidence>
<feature type="domain" description="Pyruvate carboxyltransferase" evidence="7">
    <location>
        <begin position="25"/>
        <end position="285"/>
    </location>
</feature>
<evidence type="ECO:0000259" key="7">
    <source>
        <dbReference type="PROSITE" id="PS50991"/>
    </source>
</evidence>